<dbReference type="SUPFAM" id="SSF54427">
    <property type="entry name" value="NTF2-like"/>
    <property type="match status" value="1"/>
</dbReference>
<sequence length="175" mass="18529">MFLSLLALALTPQTAGLPPPAANPPRSPRAPDRLPPANPIAPPDGSDERAVLAVVDTLLSGINARDATAIGAVLRPAGGATVVTEAQGGASTVRYLTWPELLARFQPGPERFDERISDAAVEIDGDVAMVWAPYVFRIDGKVHHCGTDHFSLVRENGRWKIAALAWSHRTAGCPA</sequence>
<protein>
    <submittedName>
        <fullName evidence="2">Uncharacterized protein</fullName>
    </submittedName>
</protein>
<gene>
    <name evidence="2" type="ORF">DD559_02530</name>
</gene>
<dbReference type="InterPro" id="IPR032710">
    <property type="entry name" value="NTF2-like_dom_sf"/>
</dbReference>
<keyword evidence="3" id="KW-1185">Reference proteome</keyword>
<dbReference type="InterPro" id="IPR039437">
    <property type="entry name" value="FrzH/put_lumazine-bd"/>
</dbReference>
<dbReference type="Gene3D" id="3.10.450.50">
    <property type="match status" value="1"/>
</dbReference>
<evidence type="ECO:0000256" key="1">
    <source>
        <dbReference type="SAM" id="MobiDB-lite"/>
    </source>
</evidence>
<reference evidence="2 3" key="1">
    <citation type="submission" date="2018-05" db="EMBL/GenBank/DDBJ databases">
        <title>Description of Sphingomonas pokkalii sp nov, isolated from the rhizosphere of saline tolerant pokkali rice and its draft genome analysis.</title>
        <authorList>
            <person name="Menon R."/>
            <person name="Kumari S."/>
            <person name="Rameshkumar N."/>
        </authorList>
    </citation>
    <scope>NUCLEOTIDE SEQUENCE [LARGE SCALE GENOMIC DNA]</scope>
    <source>
        <strain evidence="2 3">L3B27</strain>
    </source>
</reference>
<evidence type="ECO:0000313" key="2">
    <source>
        <dbReference type="EMBL" id="PVX28351.1"/>
    </source>
</evidence>
<evidence type="ECO:0000313" key="3">
    <source>
        <dbReference type="Proteomes" id="UP000245890"/>
    </source>
</evidence>
<dbReference type="AlphaFoldDB" id="A0A2U0SAP9"/>
<comment type="caution">
    <text evidence="2">The sequence shown here is derived from an EMBL/GenBank/DDBJ whole genome shotgun (WGS) entry which is preliminary data.</text>
</comment>
<dbReference type="RefSeq" id="WP_116467802.1">
    <property type="nucleotide sequence ID" value="NZ_QENQ01000001.1"/>
</dbReference>
<dbReference type="Pfam" id="PF12893">
    <property type="entry name" value="Lumazine_bd_2"/>
    <property type="match status" value="1"/>
</dbReference>
<feature type="region of interest" description="Disordered" evidence="1">
    <location>
        <begin position="14"/>
        <end position="46"/>
    </location>
</feature>
<organism evidence="2 3">
    <name type="scientific">Sphingomonas pokkalii</name>
    <dbReference type="NCBI Taxonomy" id="2175090"/>
    <lineage>
        <taxon>Bacteria</taxon>
        <taxon>Pseudomonadati</taxon>
        <taxon>Pseudomonadota</taxon>
        <taxon>Alphaproteobacteria</taxon>
        <taxon>Sphingomonadales</taxon>
        <taxon>Sphingomonadaceae</taxon>
        <taxon>Sphingomonas</taxon>
    </lineage>
</organism>
<dbReference type="EMBL" id="QENQ01000001">
    <property type="protein sequence ID" value="PVX28351.1"/>
    <property type="molecule type" value="Genomic_DNA"/>
</dbReference>
<feature type="compositionally biased region" description="Pro residues" evidence="1">
    <location>
        <begin position="17"/>
        <end position="42"/>
    </location>
</feature>
<dbReference type="Proteomes" id="UP000245890">
    <property type="component" value="Unassembled WGS sequence"/>
</dbReference>
<accession>A0A2U0SAP9</accession>
<name>A0A2U0SAP9_9SPHN</name>
<proteinExistence type="predicted"/>
<dbReference type="OrthoDB" id="117186at2"/>